<dbReference type="GeneID" id="95985229"/>
<feature type="domain" description="Sec39" evidence="6">
    <location>
        <begin position="233"/>
        <end position="918"/>
    </location>
</feature>
<feature type="compositionally biased region" description="Acidic residues" evidence="5">
    <location>
        <begin position="169"/>
        <end position="204"/>
    </location>
</feature>
<sequence length="1037" mass="112770">MESPHDPVASSSSAHILGPDDLLATPAQKLSLGLITASLDSLGTSTRLVTCANLVLGGKILDQSTLRRIVELGLEAGQEEALLLEDDVRSRLETVQKGGDGWEGWSRDDVRAQLHAALGTDAIRLLVARCLAILQDARRRLDTYDVFAPPRRRKEPSGTSQASKRTEDTDISLDDPWADNDEDEDDEPPILDDPWAEEESDDEIKVDEVATPEPETPEPPIDVPSFILQPLALSALSLAASASVSALRVVCERHAQDLWRYRLSIVEAVPAWVSPAEDNLLALLPGAADDGTEQPWPRKKAPEPALFLDYLTREYGISALTSSPAELLPAPEATRLSGDALSDWYTDRVFELDGLGLLDGQLAWVQHGASLGVPGLDAIGEDLSLLSRLIYDTNLSPGQLEQWSLVTWREADEKALVKAYLAASTPESIVGDIRRLVLPYLYVLESRAERSGTPDPGLVDRTLHETILELPLHLALPCFEASKATLRAPQRLVKDDQMVARLALACLYGSDQRDSWSTMSAIFECLPVWDVSGSDPESDREATATTLDSIASFIRPTVSNAGPHSPKELFIFFSPLPFASLSRALDILDVHLESGEILARWDVRVYLRTLLQSARDHDEQIMLAEKMGRRLATTGGDDRRWVALWEDMLKLQRGNDSLLRGALGTLTPEELMRIFLGSVLLSGNFTVAKKVIQRLQPEGYFTPQTLEDVVLTTSKELYMRAETGNIHTGDMKLAYECLSVAPESPAIRAEQDFIQATSRLSTFRSLSTLSPAEIRYTPNKLDLIRRVLSTSDDAYRHPHIILELADKLGIRDDSARAEILAMMADAAVASEDWALAAERVDEMVALATPDLGQDGDDSAAQKTRDVVWRSCFELGRQGEYADVVGRQALLAQAMALCPAEHVASILPIYKGVEAQVASQPALLRRASASAPAPSPTAEERVLGSRTAARAARMALDIGASFRNYTGSPALPSARSDLSRWDSRGSHGSGGGGGGRDAAALFDRHADSGDEGVRAGAKRALVKGVGWLLGADESEISG</sequence>
<evidence type="ECO:0000313" key="7">
    <source>
        <dbReference type="EMBL" id="KAL1410181.1"/>
    </source>
</evidence>
<dbReference type="PANTHER" id="PTHR15922:SF2">
    <property type="entry name" value="NBAS SUBUNIT OF NRZ TETHERING COMPLEX"/>
    <property type="match status" value="1"/>
</dbReference>
<keyword evidence="4" id="KW-0653">Protein transport</keyword>
<feature type="region of interest" description="Disordered" evidence="5">
    <location>
        <begin position="148"/>
        <end position="204"/>
    </location>
</feature>
<evidence type="ECO:0000256" key="3">
    <source>
        <dbReference type="ARBA" id="ARBA00022824"/>
    </source>
</evidence>
<dbReference type="Proteomes" id="UP001565368">
    <property type="component" value="Unassembled WGS sequence"/>
</dbReference>
<evidence type="ECO:0000256" key="1">
    <source>
        <dbReference type="ARBA" id="ARBA00004240"/>
    </source>
</evidence>
<proteinExistence type="predicted"/>
<keyword evidence="8" id="KW-1185">Reference proteome</keyword>
<comment type="subcellular location">
    <subcellularLocation>
        <location evidence="1">Endoplasmic reticulum</location>
    </subcellularLocation>
</comment>
<dbReference type="EMBL" id="JBBXJM010000003">
    <property type="protein sequence ID" value="KAL1410181.1"/>
    <property type="molecule type" value="Genomic_DNA"/>
</dbReference>
<evidence type="ECO:0000259" key="6">
    <source>
        <dbReference type="Pfam" id="PF08314"/>
    </source>
</evidence>
<feature type="compositionally biased region" description="Gly residues" evidence="5">
    <location>
        <begin position="986"/>
        <end position="995"/>
    </location>
</feature>
<feature type="region of interest" description="Disordered" evidence="5">
    <location>
        <begin position="971"/>
        <end position="1002"/>
    </location>
</feature>
<evidence type="ECO:0000256" key="5">
    <source>
        <dbReference type="SAM" id="MobiDB-lite"/>
    </source>
</evidence>
<reference evidence="7 8" key="1">
    <citation type="submission" date="2023-08" db="EMBL/GenBank/DDBJ databases">
        <title>Annotated Genome Sequence of Vanrija albida AlHP1.</title>
        <authorList>
            <person name="Herzog R."/>
        </authorList>
    </citation>
    <scope>NUCLEOTIDE SEQUENCE [LARGE SCALE GENOMIC DNA]</scope>
    <source>
        <strain evidence="7 8">AlHP1</strain>
    </source>
</reference>
<name>A0ABR3Q6B1_9TREE</name>
<comment type="caution">
    <text evidence="7">The sequence shown here is derived from an EMBL/GenBank/DDBJ whole genome shotgun (WGS) entry which is preliminary data.</text>
</comment>
<evidence type="ECO:0000313" key="8">
    <source>
        <dbReference type="Proteomes" id="UP001565368"/>
    </source>
</evidence>
<protein>
    <recommendedName>
        <fullName evidence="6">Sec39 domain-containing protein</fullName>
    </recommendedName>
</protein>
<keyword evidence="2" id="KW-0813">Transport</keyword>
<dbReference type="PANTHER" id="PTHR15922">
    <property type="entry name" value="NEUROBLASTOMA-AMPLIFIED SEQUENCE"/>
    <property type="match status" value="1"/>
</dbReference>
<dbReference type="Pfam" id="PF08314">
    <property type="entry name" value="Sec39"/>
    <property type="match status" value="1"/>
</dbReference>
<evidence type="ECO:0000256" key="2">
    <source>
        <dbReference type="ARBA" id="ARBA00022448"/>
    </source>
</evidence>
<accession>A0ABR3Q6B1</accession>
<keyword evidence="3" id="KW-0256">Endoplasmic reticulum</keyword>
<evidence type="ECO:0000256" key="4">
    <source>
        <dbReference type="ARBA" id="ARBA00022927"/>
    </source>
</evidence>
<gene>
    <name evidence="7" type="ORF">Q8F55_004186</name>
</gene>
<organism evidence="7 8">
    <name type="scientific">Vanrija albida</name>
    <dbReference type="NCBI Taxonomy" id="181172"/>
    <lineage>
        <taxon>Eukaryota</taxon>
        <taxon>Fungi</taxon>
        <taxon>Dikarya</taxon>
        <taxon>Basidiomycota</taxon>
        <taxon>Agaricomycotina</taxon>
        <taxon>Tremellomycetes</taxon>
        <taxon>Trichosporonales</taxon>
        <taxon>Trichosporonaceae</taxon>
        <taxon>Vanrija</taxon>
    </lineage>
</organism>
<dbReference type="InterPro" id="IPR013244">
    <property type="entry name" value="Sec39_domain"/>
</dbReference>
<dbReference type="RefSeq" id="XP_069210125.1">
    <property type="nucleotide sequence ID" value="XM_069352707.1"/>
</dbReference>